<feature type="region of interest" description="Disordered" evidence="1">
    <location>
        <begin position="423"/>
        <end position="456"/>
    </location>
</feature>
<dbReference type="InterPro" id="IPR050445">
    <property type="entry name" value="Bact_polysacc_biosynth/exp"/>
</dbReference>
<feature type="transmembrane region" description="Helical" evidence="2">
    <location>
        <begin position="12"/>
        <end position="35"/>
    </location>
</feature>
<feature type="compositionally biased region" description="Polar residues" evidence="1">
    <location>
        <begin position="447"/>
        <end position="456"/>
    </location>
</feature>
<gene>
    <name evidence="3" type="ORF">MCNF_34760</name>
</gene>
<name>A0A7I7Y174_9MYCO</name>
<dbReference type="EMBL" id="AP022612">
    <property type="protein sequence ID" value="BBZ34871.1"/>
    <property type="molecule type" value="Genomic_DNA"/>
</dbReference>
<evidence type="ECO:0000313" key="4">
    <source>
        <dbReference type="Proteomes" id="UP000466931"/>
    </source>
</evidence>
<keyword evidence="2" id="KW-1133">Transmembrane helix</keyword>
<protein>
    <submittedName>
        <fullName evidence="3">Uncharacterized protein</fullName>
    </submittedName>
</protein>
<dbReference type="InterPro" id="IPR027417">
    <property type="entry name" value="P-loop_NTPase"/>
</dbReference>
<keyword evidence="2" id="KW-0472">Membrane</keyword>
<reference evidence="3" key="2">
    <citation type="submission" date="2020-02" db="EMBL/GenBank/DDBJ databases">
        <authorList>
            <person name="Matsumoto Y."/>
            <person name="Motooka D."/>
            <person name="Nakamura S."/>
        </authorList>
    </citation>
    <scope>NUCLEOTIDE SEQUENCE</scope>
    <source>
        <strain evidence="3">JCM 13671</strain>
    </source>
</reference>
<dbReference type="PANTHER" id="PTHR32309">
    <property type="entry name" value="TYROSINE-PROTEIN KINASE"/>
    <property type="match status" value="1"/>
</dbReference>
<proteinExistence type="predicted"/>
<dbReference type="RefSeq" id="WP_085148891.1">
    <property type="nucleotide sequence ID" value="NZ_AP022612.1"/>
</dbReference>
<reference evidence="3" key="1">
    <citation type="journal article" date="2019" name="Emerg. Microbes Infect.">
        <title>Comprehensive subspecies identification of 175 nontuberculous mycobacteria species based on 7547 genomic profiles.</title>
        <authorList>
            <person name="Matsumoto Y."/>
            <person name="Kinjo T."/>
            <person name="Motooka D."/>
            <person name="Nabeya D."/>
            <person name="Jung N."/>
            <person name="Uechi K."/>
            <person name="Horii T."/>
            <person name="Iida T."/>
            <person name="Fujita J."/>
            <person name="Nakamura S."/>
        </authorList>
    </citation>
    <scope>NUCLEOTIDE SEQUENCE [LARGE SCALE GENOMIC DNA]</scope>
    <source>
        <strain evidence="3">JCM 13671</strain>
    </source>
</reference>
<dbReference type="SUPFAM" id="SSF52540">
    <property type="entry name" value="P-loop containing nucleoside triphosphate hydrolases"/>
    <property type="match status" value="1"/>
</dbReference>
<feature type="transmembrane region" description="Helical" evidence="2">
    <location>
        <begin position="174"/>
        <end position="193"/>
    </location>
</feature>
<evidence type="ECO:0000313" key="3">
    <source>
        <dbReference type="EMBL" id="BBZ34871.1"/>
    </source>
</evidence>
<dbReference type="OrthoDB" id="9812433at2"/>
<evidence type="ECO:0000256" key="1">
    <source>
        <dbReference type="SAM" id="MobiDB-lite"/>
    </source>
</evidence>
<keyword evidence="2" id="KW-0812">Transmembrane</keyword>
<dbReference type="Proteomes" id="UP000466931">
    <property type="component" value="Chromosome"/>
</dbReference>
<dbReference type="Gene3D" id="3.40.50.300">
    <property type="entry name" value="P-loop containing nucleotide triphosphate hydrolases"/>
    <property type="match status" value="1"/>
</dbReference>
<accession>A0A7I7Y174</accession>
<evidence type="ECO:0000256" key="2">
    <source>
        <dbReference type="SAM" id="Phobius"/>
    </source>
</evidence>
<feature type="region of interest" description="Disordered" evidence="1">
    <location>
        <begin position="311"/>
        <end position="334"/>
    </location>
</feature>
<dbReference type="PANTHER" id="PTHR32309:SF31">
    <property type="entry name" value="CAPSULAR EXOPOLYSACCHARIDE FAMILY"/>
    <property type="match status" value="1"/>
</dbReference>
<sequence>MNLRTLLDSMRRYWRTCAAVGVSVAVIGLVAVLLMPTRYQSTVRLMVTISGATTATAYQNDDVVASRVNSYIALLTSEVVSQRVVDRLGLQADAADLAGRVSAARVPPNTSLIDVAVTADSPVEARLLADTVAQEFITYTRALETPTGQDDQKVRVSAVAAASEPRGDLTVRTLLALLVVLAAVLLAAVAAWVRAVTDPLVRTAQRAEESAAAPVLGDVVTGGPPSAQDVDGYRRLRMRLWSLPADVRRVIAVVPAGPGVDASDLAANLRDTLCHSGIRSIMVNSSGQRCSRTVATHDDFCCGRHAKPDPADAAVGAPVEESGGTSDSAASPAPVQVITTPEWVADPDLVLREAPSLIDRLRTDYECVVVATPVATGVTASALVEYADGVVLAASDRHTTRTQLRTAAHDLRATGAPILGVVLTRPHPPWPDSAENTAEKPELDQPPESSTSPSTD</sequence>
<dbReference type="AlphaFoldDB" id="A0A7I7Y174"/>
<keyword evidence="4" id="KW-1185">Reference proteome</keyword>
<organism evidence="3 4">
    <name type="scientific">Mycolicibacterium confluentis</name>
    <dbReference type="NCBI Taxonomy" id="28047"/>
    <lineage>
        <taxon>Bacteria</taxon>
        <taxon>Bacillati</taxon>
        <taxon>Actinomycetota</taxon>
        <taxon>Actinomycetes</taxon>
        <taxon>Mycobacteriales</taxon>
        <taxon>Mycobacteriaceae</taxon>
        <taxon>Mycolicibacterium</taxon>
    </lineage>
</organism>